<dbReference type="GeneID" id="58015039"/>
<dbReference type="RefSeq" id="WP_011038832.1">
    <property type="nucleotide sequence ID" value="NC_007086.1"/>
</dbReference>
<dbReference type="Gene3D" id="3.10.350.10">
    <property type="entry name" value="LysM domain"/>
    <property type="match status" value="1"/>
</dbReference>
<dbReference type="AlphaFoldDB" id="A0A0H2XBN9"/>
<feature type="chain" id="PRO_5002601488" description="LysM domain-containing protein" evidence="1">
    <location>
        <begin position="23"/>
        <end position="378"/>
    </location>
</feature>
<accession>A0A0H2XBN9</accession>
<dbReference type="PROSITE" id="PS51782">
    <property type="entry name" value="LYSM"/>
    <property type="match status" value="1"/>
</dbReference>
<keyword evidence="1" id="KW-0732">Signal</keyword>
<dbReference type="HOGENOM" id="CLU_050533_1_1_6"/>
<dbReference type="CDD" id="cd00118">
    <property type="entry name" value="LysM"/>
    <property type="match status" value="1"/>
</dbReference>
<dbReference type="PANTHER" id="PTHR34700">
    <property type="entry name" value="POTASSIUM BINDING PROTEIN KBP"/>
    <property type="match status" value="1"/>
</dbReference>
<evidence type="ECO:0000313" key="3">
    <source>
        <dbReference type="EMBL" id="AAY50860.1"/>
    </source>
</evidence>
<name>A0A0H2XBN9_XANC8</name>
<dbReference type="SMART" id="SM00257">
    <property type="entry name" value="LysM"/>
    <property type="match status" value="1"/>
</dbReference>
<feature type="signal peptide" evidence="1">
    <location>
        <begin position="1"/>
        <end position="22"/>
    </location>
</feature>
<gene>
    <name evidence="3" type="ordered locus">XC_3820</name>
</gene>
<dbReference type="SUPFAM" id="SSF54106">
    <property type="entry name" value="LysM domain"/>
    <property type="match status" value="1"/>
</dbReference>
<dbReference type="Pfam" id="PF01476">
    <property type="entry name" value="LysM"/>
    <property type="match status" value="1"/>
</dbReference>
<evidence type="ECO:0000259" key="2">
    <source>
        <dbReference type="PROSITE" id="PS51782"/>
    </source>
</evidence>
<dbReference type="InterPro" id="IPR036779">
    <property type="entry name" value="LysM_dom_sf"/>
</dbReference>
<dbReference type="InterPro" id="IPR018392">
    <property type="entry name" value="LysM"/>
</dbReference>
<sequence length="378" mass="41355">MLNRLRTVVAAAMLTVATYAAAQAVGEHPDTYVVRKGDTLWDIAGRFLEKPWLWPEIWQANPQIQNPHLIYPGDVISLAYLDRVAKGTVQPGPRQEAPINAIPLADVEPFLKNLRVVEDFDELPYVVGLEDSRSRATKGQLAYVVGLDEAQPGQRYAVVRPTVKFSLPKHNEELDAAGNITQGAGNIWKSYIAPSTRREFLGYELTQVNIGTITRSAAAGNSKAATLLLQDSGREVRAGDRIIAVEAQPYDLQFIPHPPSEQAVQTELRVLAIADAFTAGGTRDVIAISGGAREGIDNGTVFSIWRKGRTVSDRVKHSRFSRADDGFSGPSSSTVGLPDEYAAHAMVFRTYDRVSYALVMESVKPTGLGYFVKHPDAK</sequence>
<protein>
    <recommendedName>
        <fullName evidence="2">LysM domain-containing protein</fullName>
    </recommendedName>
</protein>
<dbReference type="EMBL" id="CP000050">
    <property type="protein sequence ID" value="AAY50860.1"/>
    <property type="molecule type" value="Genomic_DNA"/>
</dbReference>
<dbReference type="KEGG" id="xcb:XC_3820"/>
<evidence type="ECO:0000313" key="4">
    <source>
        <dbReference type="Proteomes" id="UP000000420"/>
    </source>
</evidence>
<dbReference type="PANTHER" id="PTHR34700:SF4">
    <property type="entry name" value="PHAGE-LIKE ELEMENT PBSX PROTEIN XKDP"/>
    <property type="match status" value="1"/>
</dbReference>
<feature type="domain" description="LysM" evidence="2">
    <location>
        <begin position="30"/>
        <end position="78"/>
    </location>
</feature>
<dbReference type="InterPro" id="IPR052196">
    <property type="entry name" value="Bact_Kbp"/>
</dbReference>
<proteinExistence type="predicted"/>
<dbReference type="Proteomes" id="UP000000420">
    <property type="component" value="Chromosome"/>
</dbReference>
<organism evidence="3 4">
    <name type="scientific">Xanthomonas campestris pv. campestris (strain 8004)</name>
    <dbReference type="NCBI Taxonomy" id="314565"/>
    <lineage>
        <taxon>Bacteria</taxon>
        <taxon>Pseudomonadati</taxon>
        <taxon>Pseudomonadota</taxon>
        <taxon>Gammaproteobacteria</taxon>
        <taxon>Lysobacterales</taxon>
        <taxon>Lysobacteraceae</taxon>
        <taxon>Xanthomonas</taxon>
    </lineage>
</organism>
<reference evidence="3 4" key="1">
    <citation type="journal article" date="2005" name="Genome Res.">
        <title>Comparative and functional genomic analyses of the pathogenicity of phytopathogen Xanthomonas campestris pv. campestris.</title>
        <authorList>
            <person name="Qian W."/>
            <person name="Jia Y."/>
            <person name="Ren S.X."/>
            <person name="He Y.Q."/>
            <person name="Feng J.X."/>
            <person name="Lu L.F."/>
            <person name="Sun Q."/>
            <person name="Ying G."/>
            <person name="Tang D.J."/>
            <person name="Tang H."/>
            <person name="Wu W."/>
            <person name="Hao P."/>
            <person name="Wang L."/>
            <person name="Jiang B.L."/>
            <person name="Zeng S."/>
            <person name="Gu W.Y."/>
            <person name="Lu G."/>
            <person name="Rong L."/>
            <person name="Tian Y."/>
            <person name="Yao Z."/>
            <person name="Fu G."/>
            <person name="Chen B."/>
            <person name="Fang R."/>
            <person name="Qiang B."/>
            <person name="Chen Z."/>
            <person name="Zhao G.P."/>
            <person name="Tang J.L."/>
            <person name="He C."/>
        </authorList>
    </citation>
    <scope>NUCLEOTIDE SEQUENCE [LARGE SCALE GENOMIC DNA]</scope>
    <source>
        <strain evidence="3 4">8004</strain>
    </source>
</reference>
<evidence type="ECO:0000256" key="1">
    <source>
        <dbReference type="SAM" id="SignalP"/>
    </source>
</evidence>